<dbReference type="PANTHER" id="PTHR47801">
    <property type="entry name" value="OS05G0145600 PROTEIN"/>
    <property type="match status" value="1"/>
</dbReference>
<evidence type="ECO:0000259" key="3">
    <source>
        <dbReference type="Pfam" id="PF17177"/>
    </source>
</evidence>
<dbReference type="InterPro" id="IPR033443">
    <property type="entry name" value="PROP1-like_PPR_dom"/>
</dbReference>
<dbReference type="FunFam" id="1.25.40.10:FF:000388">
    <property type="entry name" value="Pentatricopeptide repeat-containing protein, mitochondrial"/>
    <property type="match status" value="1"/>
</dbReference>
<dbReference type="GO" id="GO:0005739">
    <property type="term" value="C:mitochondrion"/>
    <property type="evidence" value="ECO:0007669"/>
    <property type="project" value="TreeGrafter"/>
</dbReference>
<name>A0AAD8H2U7_9APIA</name>
<protein>
    <submittedName>
        <fullName evidence="4">Pentatricopeptide repeat superfamily protein</fullName>
    </submittedName>
</protein>
<proteinExistence type="predicted"/>
<dbReference type="PANTHER" id="PTHR47801:SF1">
    <property type="entry name" value="OS05G0145600 PROTEIN"/>
    <property type="match status" value="1"/>
</dbReference>
<feature type="domain" description="PROP1-like PPR" evidence="3">
    <location>
        <begin position="68"/>
        <end position="222"/>
    </location>
</feature>
<dbReference type="Pfam" id="PF17177">
    <property type="entry name" value="PPR_long"/>
    <property type="match status" value="1"/>
</dbReference>
<reference evidence="4" key="1">
    <citation type="submission" date="2023-02" db="EMBL/GenBank/DDBJ databases">
        <title>Genome of toxic invasive species Heracleum sosnowskyi carries increased number of genes despite the absence of recent whole-genome duplications.</title>
        <authorList>
            <person name="Schelkunov M."/>
            <person name="Shtratnikova V."/>
            <person name="Makarenko M."/>
            <person name="Klepikova A."/>
            <person name="Omelchenko D."/>
            <person name="Novikova G."/>
            <person name="Obukhova E."/>
            <person name="Bogdanov V."/>
            <person name="Penin A."/>
            <person name="Logacheva M."/>
        </authorList>
    </citation>
    <scope>NUCLEOTIDE SEQUENCE</scope>
    <source>
        <strain evidence="4">Hsosn_3</strain>
        <tissue evidence="4">Leaf</tissue>
    </source>
</reference>
<evidence type="ECO:0000313" key="4">
    <source>
        <dbReference type="EMBL" id="KAK1359451.1"/>
    </source>
</evidence>
<dbReference type="InterPro" id="IPR011990">
    <property type="entry name" value="TPR-like_helical_dom_sf"/>
</dbReference>
<dbReference type="InterPro" id="IPR002885">
    <property type="entry name" value="PPR_rpt"/>
</dbReference>
<dbReference type="AlphaFoldDB" id="A0AAD8H2U7"/>
<accession>A0AAD8H2U7</accession>
<dbReference type="Gene3D" id="1.25.40.10">
    <property type="entry name" value="Tetratricopeptide repeat domain"/>
    <property type="match status" value="2"/>
</dbReference>
<dbReference type="NCBIfam" id="TIGR00756">
    <property type="entry name" value="PPR"/>
    <property type="match status" value="2"/>
</dbReference>
<evidence type="ECO:0000256" key="2">
    <source>
        <dbReference type="PROSITE-ProRule" id="PRU00708"/>
    </source>
</evidence>
<organism evidence="4 5">
    <name type="scientific">Heracleum sosnowskyi</name>
    <dbReference type="NCBI Taxonomy" id="360622"/>
    <lineage>
        <taxon>Eukaryota</taxon>
        <taxon>Viridiplantae</taxon>
        <taxon>Streptophyta</taxon>
        <taxon>Embryophyta</taxon>
        <taxon>Tracheophyta</taxon>
        <taxon>Spermatophyta</taxon>
        <taxon>Magnoliopsida</taxon>
        <taxon>eudicotyledons</taxon>
        <taxon>Gunneridae</taxon>
        <taxon>Pentapetalae</taxon>
        <taxon>asterids</taxon>
        <taxon>campanulids</taxon>
        <taxon>Apiales</taxon>
        <taxon>Apiaceae</taxon>
        <taxon>Apioideae</taxon>
        <taxon>apioid superclade</taxon>
        <taxon>Tordylieae</taxon>
        <taxon>Tordyliinae</taxon>
        <taxon>Heracleum</taxon>
    </lineage>
</organism>
<sequence length="464" mass="52228">MKLLQTIFREHRRSVVLQAVGRRYFAAAASSAPAAPAAPSEEYLKRNYASNDSEYNTVIHSLVGQRRYYLARDVYDDMMLDGVKPERPTFHALLACSMKGARLQDAFYFRDQMKAMGLVPDVAFYNFLISTCAKCNKSDQATLILEEMKQFEVKTNGQTYICLLSAYAAAGRLERAYAIVRDMTAAGLGLNKFCYAALISAYKNKQPVANGTAAKIIELVDQSKGWSYVEHTKENFENVLMNVSDEELYNLPTAEYVRRRFGFLTKALTVYHVAFHALADLNDVEAIDTLYEMLMKDHKPDVFIGLQIMRCYLHSGDLDRGLNAFVACMNMGPPVIEVYVTFIEGAMVGYTPRGMLLAEDKLKEMASRNFFLSPKMGNDLLIVASGEKTGGFTVANLIWDMMRDRNSPPSLPAVEAYHRGLKDREIPDDDPRLFLVSRTLDDLRQKIGSLSNWTNVTEKASSLQ</sequence>
<comment type="caution">
    <text evidence="4">The sequence shown here is derived from an EMBL/GenBank/DDBJ whole genome shotgun (WGS) entry which is preliminary data.</text>
</comment>
<evidence type="ECO:0000256" key="1">
    <source>
        <dbReference type="ARBA" id="ARBA00022737"/>
    </source>
</evidence>
<dbReference type="PROSITE" id="PS51375">
    <property type="entry name" value="PPR"/>
    <property type="match status" value="3"/>
</dbReference>
<gene>
    <name evidence="4" type="ORF">POM88_043925</name>
</gene>
<evidence type="ECO:0000313" key="5">
    <source>
        <dbReference type="Proteomes" id="UP001237642"/>
    </source>
</evidence>
<dbReference type="Proteomes" id="UP001237642">
    <property type="component" value="Unassembled WGS sequence"/>
</dbReference>
<reference evidence="4" key="2">
    <citation type="submission" date="2023-05" db="EMBL/GenBank/DDBJ databases">
        <authorList>
            <person name="Schelkunov M.I."/>
        </authorList>
    </citation>
    <scope>NUCLEOTIDE SEQUENCE</scope>
    <source>
        <strain evidence="4">Hsosn_3</strain>
        <tissue evidence="4">Leaf</tissue>
    </source>
</reference>
<dbReference type="EMBL" id="JAUIZM010000010">
    <property type="protein sequence ID" value="KAK1359451.1"/>
    <property type="molecule type" value="Genomic_DNA"/>
</dbReference>
<feature type="repeat" description="PPR" evidence="2">
    <location>
        <begin position="51"/>
        <end position="85"/>
    </location>
</feature>
<feature type="repeat" description="PPR" evidence="2">
    <location>
        <begin position="121"/>
        <end position="155"/>
    </location>
</feature>
<keyword evidence="1" id="KW-0677">Repeat</keyword>
<keyword evidence="5" id="KW-1185">Reference proteome</keyword>
<feature type="repeat" description="PPR" evidence="2">
    <location>
        <begin position="156"/>
        <end position="190"/>
    </location>
</feature>